<dbReference type="AlphaFoldDB" id="A0A067QFN9"/>
<evidence type="ECO:0000313" key="2">
    <source>
        <dbReference type="Proteomes" id="UP000027135"/>
    </source>
</evidence>
<gene>
    <name evidence="1" type="ORF">L798_03999</name>
</gene>
<proteinExistence type="predicted"/>
<organism evidence="1 2">
    <name type="scientific">Zootermopsis nevadensis</name>
    <name type="common">Dampwood termite</name>
    <dbReference type="NCBI Taxonomy" id="136037"/>
    <lineage>
        <taxon>Eukaryota</taxon>
        <taxon>Metazoa</taxon>
        <taxon>Ecdysozoa</taxon>
        <taxon>Arthropoda</taxon>
        <taxon>Hexapoda</taxon>
        <taxon>Insecta</taxon>
        <taxon>Pterygota</taxon>
        <taxon>Neoptera</taxon>
        <taxon>Polyneoptera</taxon>
        <taxon>Dictyoptera</taxon>
        <taxon>Blattodea</taxon>
        <taxon>Blattoidea</taxon>
        <taxon>Termitoidae</taxon>
        <taxon>Termopsidae</taxon>
        <taxon>Zootermopsis</taxon>
    </lineage>
</organism>
<dbReference type="InParanoid" id="A0A067QFN9"/>
<name>A0A067QFN9_ZOONE</name>
<reference evidence="1 2" key="1">
    <citation type="journal article" date="2014" name="Nat. Commun.">
        <title>Molecular traces of alternative social organization in a termite genome.</title>
        <authorList>
            <person name="Terrapon N."/>
            <person name="Li C."/>
            <person name="Robertson H.M."/>
            <person name="Ji L."/>
            <person name="Meng X."/>
            <person name="Booth W."/>
            <person name="Chen Z."/>
            <person name="Childers C.P."/>
            <person name="Glastad K.M."/>
            <person name="Gokhale K."/>
            <person name="Gowin J."/>
            <person name="Gronenberg W."/>
            <person name="Hermansen R.A."/>
            <person name="Hu H."/>
            <person name="Hunt B.G."/>
            <person name="Huylmans A.K."/>
            <person name="Khalil S.M."/>
            <person name="Mitchell R.D."/>
            <person name="Munoz-Torres M.C."/>
            <person name="Mustard J.A."/>
            <person name="Pan H."/>
            <person name="Reese J.T."/>
            <person name="Scharf M.E."/>
            <person name="Sun F."/>
            <person name="Vogel H."/>
            <person name="Xiao J."/>
            <person name="Yang W."/>
            <person name="Yang Z."/>
            <person name="Yang Z."/>
            <person name="Zhou J."/>
            <person name="Zhu J."/>
            <person name="Brent C.S."/>
            <person name="Elsik C.G."/>
            <person name="Goodisman M.A."/>
            <person name="Liberles D.A."/>
            <person name="Roe R.M."/>
            <person name="Vargo E.L."/>
            <person name="Vilcinskas A."/>
            <person name="Wang J."/>
            <person name="Bornberg-Bauer E."/>
            <person name="Korb J."/>
            <person name="Zhang G."/>
            <person name="Liebig J."/>
        </authorList>
    </citation>
    <scope>NUCLEOTIDE SEQUENCE [LARGE SCALE GENOMIC DNA]</scope>
    <source>
        <tissue evidence="1">Whole organism</tissue>
    </source>
</reference>
<protein>
    <submittedName>
        <fullName evidence="1">Uncharacterized protein</fullName>
    </submittedName>
</protein>
<keyword evidence="2" id="KW-1185">Reference proteome</keyword>
<evidence type="ECO:0000313" key="1">
    <source>
        <dbReference type="EMBL" id="KDR06402.1"/>
    </source>
</evidence>
<dbReference type="Proteomes" id="UP000027135">
    <property type="component" value="Unassembled WGS sequence"/>
</dbReference>
<dbReference type="EMBL" id="KK853598">
    <property type="protein sequence ID" value="KDR06402.1"/>
    <property type="molecule type" value="Genomic_DNA"/>
</dbReference>
<sequence length="54" mass="5953">MFCGFPQFYIPFPPGTKSLLSPAKSDSAYSRCQDEIFQEELLVTFAAGGKCSKL</sequence>
<accession>A0A067QFN9</accession>